<evidence type="ECO:0000259" key="2">
    <source>
        <dbReference type="PROSITE" id="PS50951"/>
    </source>
</evidence>
<evidence type="ECO:0000313" key="4">
    <source>
        <dbReference type="Proteomes" id="UP000054495"/>
    </source>
</evidence>
<evidence type="ECO:0000313" key="3">
    <source>
        <dbReference type="EMBL" id="EPB74387.1"/>
    </source>
</evidence>
<gene>
    <name evidence="3" type="ORF">ANCCEY_06508</name>
</gene>
<dbReference type="InterPro" id="IPR033614">
    <property type="entry name" value="RASSF1-6"/>
</dbReference>
<dbReference type="InterPro" id="IPR029071">
    <property type="entry name" value="Ubiquitin-like_domsf"/>
</dbReference>
<dbReference type="SUPFAM" id="SSF54236">
    <property type="entry name" value="Ubiquitin-like"/>
    <property type="match status" value="1"/>
</dbReference>
<dbReference type="Pfam" id="PF00788">
    <property type="entry name" value="RA"/>
    <property type="match status" value="1"/>
</dbReference>
<dbReference type="Pfam" id="PF16517">
    <property type="entry name" value="Nore1-SARAH"/>
    <property type="match status" value="1"/>
</dbReference>
<dbReference type="PANTHER" id="PTHR22738">
    <property type="entry name" value="RASSF"/>
    <property type="match status" value="1"/>
</dbReference>
<dbReference type="PANTHER" id="PTHR22738:SF10">
    <property type="entry name" value="RAS ASSOCIATION DOMAIN-CONTAINING PROTEIN 1 HOMOLOG"/>
    <property type="match status" value="1"/>
</dbReference>
<proteinExistence type="predicted"/>
<dbReference type="Gene3D" id="1.20.5.110">
    <property type="match status" value="1"/>
</dbReference>
<evidence type="ECO:0000259" key="1">
    <source>
        <dbReference type="PROSITE" id="PS50200"/>
    </source>
</evidence>
<sequence length="275" mass="31487">MRSLNTLSKLPFLSLRSIFGDFSSKEAETIAGRPVGGKSTTSSLRTITSFFLPRNTVKTININSTMTTRQMIVTLLRKFRVADNPRKFALYESSYESDDETPTLLRKMTRISDDVCPLKVVLSWQNAKCGKALVLQENDTGDILWDAFEIPELDNFLRILRMEEQQYQWQIRQRYHQYRYFVDLELRRRGYNVGEDIGEPPTVSAPPPPPLADYNEYGTGDSMIVSDVFHTIREDQLAATLRAKDASPPEGAIRDPTYVNLSFLKAQQMEQSTRL</sequence>
<reference evidence="3 4" key="1">
    <citation type="submission" date="2013-05" db="EMBL/GenBank/DDBJ databases">
        <title>Draft genome of the parasitic nematode Anyclostoma ceylanicum.</title>
        <authorList>
            <person name="Mitreva M."/>
        </authorList>
    </citation>
    <scope>NUCLEOTIDE SEQUENCE [LARGE SCALE GENOMIC DNA]</scope>
</reference>
<dbReference type="SMART" id="SM00314">
    <property type="entry name" value="RA"/>
    <property type="match status" value="1"/>
</dbReference>
<dbReference type="AlphaFoldDB" id="A0A0D6M3D8"/>
<feature type="domain" description="SARAH" evidence="2">
    <location>
        <begin position="142"/>
        <end position="189"/>
    </location>
</feature>
<feature type="domain" description="Ras-associating" evidence="1">
    <location>
        <begin position="40"/>
        <end position="140"/>
    </location>
</feature>
<dbReference type="InterPro" id="IPR011524">
    <property type="entry name" value="SARAH_dom"/>
</dbReference>
<keyword evidence="4" id="KW-1185">Reference proteome</keyword>
<organism evidence="3 4">
    <name type="scientific">Ancylostoma ceylanicum</name>
    <dbReference type="NCBI Taxonomy" id="53326"/>
    <lineage>
        <taxon>Eukaryota</taxon>
        <taxon>Metazoa</taxon>
        <taxon>Ecdysozoa</taxon>
        <taxon>Nematoda</taxon>
        <taxon>Chromadorea</taxon>
        <taxon>Rhabditida</taxon>
        <taxon>Rhabditina</taxon>
        <taxon>Rhabditomorpha</taxon>
        <taxon>Strongyloidea</taxon>
        <taxon>Ancylostomatidae</taxon>
        <taxon>Ancylostomatinae</taxon>
        <taxon>Ancylostoma</taxon>
    </lineage>
</organism>
<name>A0A0D6M3D8_9BILA</name>
<protein>
    <submittedName>
        <fullName evidence="3">Ras association domain protein</fullName>
    </submittedName>
</protein>
<dbReference type="PROSITE" id="PS50200">
    <property type="entry name" value="RA"/>
    <property type="match status" value="1"/>
</dbReference>
<dbReference type="InterPro" id="IPR000159">
    <property type="entry name" value="RA_dom"/>
</dbReference>
<accession>A0A0D6M3D8</accession>
<dbReference type="Gene3D" id="3.10.20.90">
    <property type="entry name" value="Phosphatidylinositol 3-kinase Catalytic Subunit, Chain A, domain 1"/>
    <property type="match status" value="1"/>
</dbReference>
<dbReference type="PROSITE" id="PS50951">
    <property type="entry name" value="SARAH"/>
    <property type="match status" value="1"/>
</dbReference>
<dbReference type="CDD" id="cd21885">
    <property type="entry name" value="SARAH_RASSF1-like"/>
    <property type="match status" value="1"/>
</dbReference>
<dbReference type="GO" id="GO:0007165">
    <property type="term" value="P:signal transduction"/>
    <property type="evidence" value="ECO:0007669"/>
    <property type="project" value="InterPro"/>
</dbReference>
<dbReference type="Proteomes" id="UP000054495">
    <property type="component" value="Unassembled WGS sequence"/>
</dbReference>
<dbReference type="EMBL" id="KE124944">
    <property type="protein sequence ID" value="EPB74387.1"/>
    <property type="molecule type" value="Genomic_DNA"/>
</dbReference>